<evidence type="ECO:0000259" key="3">
    <source>
        <dbReference type="PROSITE" id="PS51192"/>
    </source>
</evidence>
<dbReference type="GO" id="GO:0016787">
    <property type="term" value="F:hydrolase activity"/>
    <property type="evidence" value="ECO:0007669"/>
    <property type="project" value="UniProtKB-KW"/>
</dbReference>
<dbReference type="InterPro" id="IPR027417">
    <property type="entry name" value="P-loop_NTPase"/>
</dbReference>
<feature type="region of interest" description="Disordered" evidence="2">
    <location>
        <begin position="998"/>
        <end position="1029"/>
    </location>
</feature>
<keyword evidence="6" id="KW-1185">Reference proteome</keyword>
<dbReference type="InterPro" id="IPR000330">
    <property type="entry name" value="SNF2_N"/>
</dbReference>
<dbReference type="CDD" id="cd18793">
    <property type="entry name" value="SF2_C_SNF"/>
    <property type="match status" value="1"/>
</dbReference>
<feature type="compositionally biased region" description="Polar residues" evidence="2">
    <location>
        <begin position="776"/>
        <end position="791"/>
    </location>
</feature>
<dbReference type="GO" id="GO:0015616">
    <property type="term" value="F:DNA translocase activity"/>
    <property type="evidence" value="ECO:0007669"/>
    <property type="project" value="TreeGrafter"/>
</dbReference>
<proteinExistence type="predicted"/>
<dbReference type="PANTHER" id="PTHR45629:SF7">
    <property type="entry name" value="DNA EXCISION REPAIR PROTEIN ERCC-6-RELATED"/>
    <property type="match status" value="1"/>
</dbReference>
<keyword evidence="1" id="KW-0378">Hydrolase</keyword>
<dbReference type="InterPro" id="IPR001650">
    <property type="entry name" value="Helicase_C-like"/>
</dbReference>
<dbReference type="AlphaFoldDB" id="A0A9W7F8L1"/>
<dbReference type="EMBL" id="BRXW01000112">
    <property type="protein sequence ID" value="GMI07435.1"/>
    <property type="molecule type" value="Genomic_DNA"/>
</dbReference>
<evidence type="ECO:0000256" key="2">
    <source>
        <dbReference type="SAM" id="MobiDB-lite"/>
    </source>
</evidence>
<dbReference type="PROSITE" id="PS51194">
    <property type="entry name" value="HELICASE_CTER"/>
    <property type="match status" value="1"/>
</dbReference>
<dbReference type="InterPro" id="IPR049730">
    <property type="entry name" value="SNF2/RAD54-like_C"/>
</dbReference>
<feature type="region of interest" description="Disordered" evidence="2">
    <location>
        <begin position="739"/>
        <end position="759"/>
    </location>
</feature>
<dbReference type="OrthoDB" id="413460at2759"/>
<accession>A0A9W7F8L1</accession>
<dbReference type="SMART" id="SM00487">
    <property type="entry name" value="DEXDc"/>
    <property type="match status" value="1"/>
</dbReference>
<feature type="compositionally biased region" description="Low complexity" evidence="2">
    <location>
        <begin position="134"/>
        <end position="156"/>
    </location>
</feature>
<feature type="domain" description="Helicase C-terminal" evidence="4">
    <location>
        <begin position="558"/>
        <end position="709"/>
    </location>
</feature>
<dbReference type="InterPro" id="IPR014001">
    <property type="entry name" value="Helicase_ATP-bd"/>
</dbReference>
<organism evidence="5 6">
    <name type="scientific">Triparma laevis f. longispina</name>
    <dbReference type="NCBI Taxonomy" id="1714387"/>
    <lineage>
        <taxon>Eukaryota</taxon>
        <taxon>Sar</taxon>
        <taxon>Stramenopiles</taxon>
        <taxon>Ochrophyta</taxon>
        <taxon>Bolidophyceae</taxon>
        <taxon>Parmales</taxon>
        <taxon>Triparmaceae</taxon>
        <taxon>Triparma</taxon>
    </lineage>
</organism>
<evidence type="ECO:0000313" key="5">
    <source>
        <dbReference type="EMBL" id="GMI07435.1"/>
    </source>
</evidence>
<feature type="compositionally biased region" description="Acidic residues" evidence="2">
    <location>
        <begin position="119"/>
        <end position="133"/>
    </location>
</feature>
<dbReference type="PANTHER" id="PTHR45629">
    <property type="entry name" value="SNF2/RAD54 FAMILY MEMBER"/>
    <property type="match status" value="1"/>
</dbReference>
<dbReference type="Pfam" id="PF00176">
    <property type="entry name" value="SNF2-rel_dom"/>
    <property type="match status" value="1"/>
</dbReference>
<evidence type="ECO:0000313" key="6">
    <source>
        <dbReference type="Proteomes" id="UP001165122"/>
    </source>
</evidence>
<dbReference type="SUPFAM" id="SSF52540">
    <property type="entry name" value="P-loop containing nucleoside triphosphate hydrolases"/>
    <property type="match status" value="2"/>
</dbReference>
<reference evidence="6" key="1">
    <citation type="journal article" date="2023" name="Commun. Biol.">
        <title>Genome analysis of Parmales, the sister group of diatoms, reveals the evolutionary specialization of diatoms from phago-mixotrophs to photoautotrophs.</title>
        <authorList>
            <person name="Ban H."/>
            <person name="Sato S."/>
            <person name="Yoshikawa S."/>
            <person name="Yamada K."/>
            <person name="Nakamura Y."/>
            <person name="Ichinomiya M."/>
            <person name="Sato N."/>
            <person name="Blanc-Mathieu R."/>
            <person name="Endo H."/>
            <person name="Kuwata A."/>
            <person name="Ogata H."/>
        </authorList>
    </citation>
    <scope>NUCLEOTIDE SEQUENCE [LARGE SCALE GENOMIC DNA]</scope>
    <source>
        <strain evidence="6">NIES 3700</strain>
    </source>
</reference>
<feature type="compositionally biased region" description="Low complexity" evidence="2">
    <location>
        <begin position="91"/>
        <end position="101"/>
    </location>
</feature>
<dbReference type="GO" id="GO:0005524">
    <property type="term" value="F:ATP binding"/>
    <property type="evidence" value="ECO:0007669"/>
    <property type="project" value="InterPro"/>
</dbReference>
<dbReference type="SMART" id="SM00490">
    <property type="entry name" value="HELICc"/>
    <property type="match status" value="1"/>
</dbReference>
<comment type="caution">
    <text evidence="5">The sequence shown here is derived from an EMBL/GenBank/DDBJ whole genome shotgun (WGS) entry which is preliminary data.</text>
</comment>
<gene>
    <name evidence="5" type="ORF">TrLO_g7593</name>
</gene>
<sequence length="1101" mass="122463">MSFSESPSPLKRLPTKTNRKIIYSSSEEEDDPPPPSPPTDGANHLQLNGEGYVHKPSYRDTSIFDSGVSESEDESFVPPVLEEEGEDTDLDSSLNSSSSEDSIFKPVKMNGGKKRFVESDDDDDYDDDDDETQSDLSSSLNSTLKSNLSSTSLSLSSPPPKEELPTYPNWSPQTTHSHTYYTLPPPQTQTSPYLPPQLISTLFPHQLTGITWLHDIHNNFPSSTPGGILGDDMGLGKTYQSCSYVLGMFYRKYVQNELNANDVNDDTEEVNNAIIVVPTTLLSIWSDEFRNIIEKFPSSFRTLITISVLSSSTPKRSSIISHHRTSDYTFNILITTYGLVTSTPTLSPGPDNNEPWDYVFLDEGHRIKSPATKMHKSCLTLCSESTKRVLLSGTPIQNNLLELHALITWCKGPHLLGDVKRFKVDYANPIDKSRSPHATTYQREWGERVNLQLQSKISPFLISREKSSIFAEMLPVKRELVIWVDLSSEQRKLYEEYVGSKDVIDLVNEKVKKSPLVQITYLKSLSSHTMLLKKEEFESELSATSEEEILKGSCKLEVLKLLVNRLIQSKFRLVIFSQSVKMIQIILRVLPSTTLSITGSTPQIERQQTIQKFNSGFGSVLVLSTKVGGVGITLTSATRAIIYEPSWNPADDRQAVDRIYRIGQKKPCTIYRFCAAGTVEERMYEKQVFKDGLRRSVFTGDNPDLERYHGKEELKDLFTLGEAGKSRFVDYVKSRETNKVNNNNTSTNPTPVKSIHSTPFRTEGVTPIKSKLAWTPKQTPTKSKPVSTPVTNVKGGTGKRTFLESHPQVVGVTAHDNLYVKKDNTGTPFGKNNASTPKKAEGKEVEDLTGMMGGLKILGKGGITEKKKRVERVKKGEAKTTIDVDKTVDYGNRFIDDEADCAGSGYESGDSWKDGFRDRMGDLTMGKSNLPVPSPKKVGDTVEVIDVDNQTTAMTKLREPKKIIDVDADTSDEDSFINDDDSSLANSIADSISLAESSLGGSINNPVGPLPPPTLETRKTKKAKEQKENDERFANLYNSGVSKSENGENDEALDILLDAIDVYTSDKTLKMECHKKISTLSNDLGWLYEDKVEDNEVIGLS</sequence>
<dbReference type="InterPro" id="IPR050496">
    <property type="entry name" value="SNF2_RAD54_helicase_repair"/>
</dbReference>
<dbReference type="PROSITE" id="PS51192">
    <property type="entry name" value="HELICASE_ATP_BIND_1"/>
    <property type="match status" value="1"/>
</dbReference>
<feature type="domain" description="Helicase ATP-binding" evidence="3">
    <location>
        <begin position="218"/>
        <end position="413"/>
    </location>
</feature>
<name>A0A9W7F8L1_9STRA</name>
<feature type="compositionally biased region" description="Low complexity" evidence="2">
    <location>
        <begin position="739"/>
        <end position="754"/>
    </location>
</feature>
<protein>
    <submittedName>
        <fullName evidence="5">Uncharacterized protein</fullName>
    </submittedName>
</protein>
<feature type="region of interest" description="Disordered" evidence="2">
    <location>
        <begin position="776"/>
        <end position="800"/>
    </location>
</feature>
<evidence type="ECO:0000259" key="4">
    <source>
        <dbReference type="PROSITE" id="PS51194"/>
    </source>
</evidence>
<dbReference type="Gene3D" id="3.40.50.300">
    <property type="entry name" value="P-loop containing nucleotide triphosphate hydrolases"/>
    <property type="match status" value="1"/>
</dbReference>
<dbReference type="Proteomes" id="UP001165122">
    <property type="component" value="Unassembled WGS sequence"/>
</dbReference>
<dbReference type="Gene3D" id="3.40.50.10810">
    <property type="entry name" value="Tandem AAA-ATPase domain"/>
    <property type="match status" value="1"/>
</dbReference>
<dbReference type="Pfam" id="PF00271">
    <property type="entry name" value="Helicase_C"/>
    <property type="match status" value="1"/>
</dbReference>
<feature type="compositionally biased region" description="Acidic residues" evidence="2">
    <location>
        <begin position="70"/>
        <end position="90"/>
    </location>
</feature>
<feature type="region of interest" description="Disordered" evidence="2">
    <location>
        <begin position="1"/>
        <end position="171"/>
    </location>
</feature>
<evidence type="ECO:0000256" key="1">
    <source>
        <dbReference type="ARBA" id="ARBA00022801"/>
    </source>
</evidence>
<dbReference type="InterPro" id="IPR038718">
    <property type="entry name" value="SNF2-like_sf"/>
</dbReference>